<accession>A0A8S5MZ38</accession>
<dbReference type="CDD" id="cd22784">
    <property type="entry name" value="DPBB_MltA_YuiC-like"/>
    <property type="match status" value="1"/>
</dbReference>
<protein>
    <submittedName>
        <fullName evidence="1">3D containing protein</fullName>
    </submittedName>
</protein>
<sequence>MGHRLKVMLAVWLLSIPALAQTRYVKLTYYHPVKSECYANPLITADGSKIDLQKLKQGKVRWCAVSRDLLPLFPKGKPKRLWIEGYGIYEVHDVTNKRIKNTVDILLHPASKEKIYHKRIKIRIIK</sequence>
<evidence type="ECO:0000313" key="1">
    <source>
        <dbReference type="EMBL" id="DAD87472.1"/>
    </source>
</evidence>
<dbReference type="EMBL" id="BK015022">
    <property type="protein sequence ID" value="DAD87472.1"/>
    <property type="molecule type" value="Genomic_DNA"/>
</dbReference>
<organism evidence="1">
    <name type="scientific">Siphoviridae sp. ctAUQ2</name>
    <dbReference type="NCBI Taxonomy" id="2826182"/>
    <lineage>
        <taxon>Viruses</taxon>
        <taxon>Duplodnaviria</taxon>
        <taxon>Heunggongvirae</taxon>
        <taxon>Uroviricota</taxon>
        <taxon>Caudoviricetes</taxon>
    </lineage>
</organism>
<proteinExistence type="predicted"/>
<reference evidence="1" key="1">
    <citation type="journal article" date="2021" name="Proc. Natl. Acad. Sci. U.S.A.">
        <title>A Catalog of Tens of Thousands of Viruses from Human Metagenomes Reveals Hidden Associations with Chronic Diseases.</title>
        <authorList>
            <person name="Tisza M.J."/>
            <person name="Buck C.B."/>
        </authorList>
    </citation>
    <scope>NUCLEOTIDE SEQUENCE</scope>
    <source>
        <strain evidence="1">CtAUQ2</strain>
    </source>
</reference>
<name>A0A8S5MZ38_9CAUD</name>